<keyword evidence="4 6" id="KW-1133">Transmembrane helix</keyword>
<proteinExistence type="predicted"/>
<dbReference type="PANTHER" id="PTHR36115">
    <property type="entry name" value="PROLINE-RICH ANTIGEN HOMOLOG-RELATED"/>
    <property type="match status" value="1"/>
</dbReference>
<gene>
    <name evidence="8" type="ORF">H4F99_05765</name>
</gene>
<reference evidence="8 9" key="1">
    <citation type="submission" date="2020-07" db="EMBL/GenBank/DDBJ databases">
        <authorList>
            <person name="Xu S."/>
            <person name="Li A."/>
        </authorList>
    </citation>
    <scope>NUCLEOTIDE SEQUENCE [LARGE SCALE GENOMIC DNA]</scope>
    <source>
        <strain evidence="8 9">SG-8</strain>
    </source>
</reference>
<dbReference type="RefSeq" id="WP_182668768.1">
    <property type="nucleotide sequence ID" value="NZ_JACHTE010000003.1"/>
</dbReference>
<evidence type="ECO:0000259" key="7">
    <source>
        <dbReference type="Pfam" id="PF06271"/>
    </source>
</evidence>
<dbReference type="Pfam" id="PF06271">
    <property type="entry name" value="RDD"/>
    <property type="match status" value="1"/>
</dbReference>
<evidence type="ECO:0000256" key="4">
    <source>
        <dbReference type="ARBA" id="ARBA00022989"/>
    </source>
</evidence>
<comment type="subcellular location">
    <subcellularLocation>
        <location evidence="1">Cell membrane</location>
        <topology evidence="1">Multi-pass membrane protein</topology>
    </subcellularLocation>
</comment>
<keyword evidence="3 6" id="KW-0812">Transmembrane</keyword>
<feature type="transmembrane region" description="Helical" evidence="6">
    <location>
        <begin position="104"/>
        <end position="126"/>
    </location>
</feature>
<feature type="transmembrane region" description="Helical" evidence="6">
    <location>
        <begin position="20"/>
        <end position="44"/>
    </location>
</feature>
<evidence type="ECO:0000256" key="1">
    <source>
        <dbReference type="ARBA" id="ARBA00004651"/>
    </source>
</evidence>
<comment type="caution">
    <text evidence="8">The sequence shown here is derived from an EMBL/GenBank/DDBJ whole genome shotgun (WGS) entry which is preliminary data.</text>
</comment>
<organism evidence="8 9">
    <name type="scientific">Marilutibacter penaei</name>
    <dbReference type="NCBI Taxonomy" id="2759900"/>
    <lineage>
        <taxon>Bacteria</taxon>
        <taxon>Pseudomonadati</taxon>
        <taxon>Pseudomonadota</taxon>
        <taxon>Gammaproteobacteria</taxon>
        <taxon>Lysobacterales</taxon>
        <taxon>Lysobacteraceae</taxon>
        <taxon>Marilutibacter</taxon>
    </lineage>
</organism>
<evidence type="ECO:0000313" key="9">
    <source>
        <dbReference type="Proteomes" id="UP000552587"/>
    </source>
</evidence>
<evidence type="ECO:0000256" key="3">
    <source>
        <dbReference type="ARBA" id="ARBA00022692"/>
    </source>
</evidence>
<feature type="domain" description="RDD" evidence="7">
    <location>
        <begin position="14"/>
        <end position="138"/>
    </location>
</feature>
<dbReference type="EMBL" id="JACHTE010000003">
    <property type="protein sequence ID" value="MBB1087996.1"/>
    <property type="molecule type" value="Genomic_DNA"/>
</dbReference>
<evidence type="ECO:0000256" key="6">
    <source>
        <dbReference type="SAM" id="Phobius"/>
    </source>
</evidence>
<evidence type="ECO:0000256" key="5">
    <source>
        <dbReference type="ARBA" id="ARBA00023136"/>
    </source>
</evidence>
<protein>
    <submittedName>
        <fullName evidence="8">RDD family protein</fullName>
    </submittedName>
</protein>
<sequence>MASRTSPTAPRRAALVGWRLLALSYDLFPVFGLWFLVAATFVAIHRDAVTGGALGLLEFAALWAVTGVYAVMSWRRGGQTLGMRPWRLRVVGGDGSPATVTALWLRYAVGGVSLLAAGLGFWWAWLDRDRLTWHDRASRTRMVREPVSREPA</sequence>
<name>A0A7W3U2Z3_9GAMM</name>
<evidence type="ECO:0000313" key="8">
    <source>
        <dbReference type="EMBL" id="MBB1087996.1"/>
    </source>
</evidence>
<evidence type="ECO:0000256" key="2">
    <source>
        <dbReference type="ARBA" id="ARBA00022475"/>
    </source>
</evidence>
<keyword evidence="9" id="KW-1185">Reference proteome</keyword>
<dbReference type="PANTHER" id="PTHR36115:SF10">
    <property type="entry name" value="RDD DOMAIN-CONTAINING PROTEIN"/>
    <property type="match status" value="1"/>
</dbReference>
<dbReference type="Proteomes" id="UP000552587">
    <property type="component" value="Unassembled WGS sequence"/>
</dbReference>
<dbReference type="AlphaFoldDB" id="A0A7W3U2Z3"/>
<dbReference type="GO" id="GO:0005886">
    <property type="term" value="C:plasma membrane"/>
    <property type="evidence" value="ECO:0007669"/>
    <property type="project" value="UniProtKB-SubCell"/>
</dbReference>
<accession>A0A7W3U2Z3</accession>
<keyword evidence="2" id="KW-1003">Cell membrane</keyword>
<dbReference type="InterPro" id="IPR010432">
    <property type="entry name" value="RDD"/>
</dbReference>
<feature type="transmembrane region" description="Helical" evidence="6">
    <location>
        <begin position="56"/>
        <end position="74"/>
    </location>
</feature>
<keyword evidence="5 6" id="KW-0472">Membrane</keyword>
<dbReference type="InterPro" id="IPR051791">
    <property type="entry name" value="Pra-immunoreactive"/>
</dbReference>